<protein>
    <submittedName>
        <fullName evidence="2">Leucine rich repeat-containing protein</fullName>
    </submittedName>
</protein>
<comment type="caution">
    <text evidence="2">The sequence shown here is derived from an EMBL/GenBank/DDBJ whole genome shotgun (WGS) entry which is preliminary data.</text>
</comment>
<reference evidence="3" key="1">
    <citation type="submission" date="2016-10" db="EMBL/GenBank/DDBJ databases">
        <authorList>
            <person name="de Groot N.N."/>
        </authorList>
    </citation>
    <scope>NUCLEOTIDE SEQUENCE [LARGE SCALE GENOMIC DNA]</scope>
    <source>
        <strain evidence="3">BP1-145</strain>
    </source>
</reference>
<sequence>MCSNISDIRRNIIFMVSCVFSIVCYSNNSVTIGQFCLTPCSDKPSEYIISMNKEAVIDKGYETLRIPSEIKDKGKTYKIVQVAPKGFVNCCFIKELVIDEGIETVGGMAFYGCSDLRSVSFPSSISSLGECIFYNCPELQIIEVNKGNPVFDSREQCNAVVRTSDDAIELGCAGTTFPQSISQISKGAFCGCTGLISLSIPKWIEVIEDYAFSDCFRLEKIVLPEDGTLQFGQSTFDGCCSLTSFNLPAGEFYFFQNPFTNCENLSSFTVSPKNKDYRANKEKNALVSIGDSVLFAGCYNTTIGNDIKRIFASAFKGCRRLTKVIIPACVEKIDADAFSGCVNLVSISVDKDNKFYDSREDCNCIVESQSNKIVCGSPVAVIPKSVNSIGKFAFCGMNMPAVFHIPDNILKVEEFAFRGCNGLNQLIIPANTELKYNSFYGCAYLTSVIYEPQNKYIKTRKDLTFMNSPYISCKSLMSISISGENVPAIEYGLFVGHKEK</sequence>
<dbReference type="PANTHER" id="PTHR45661">
    <property type="entry name" value="SURFACE ANTIGEN"/>
    <property type="match status" value="1"/>
</dbReference>
<proteinExistence type="predicted"/>
<feature type="transmembrane region" description="Helical" evidence="1">
    <location>
        <begin position="12"/>
        <end position="30"/>
    </location>
</feature>
<dbReference type="Proteomes" id="UP000199134">
    <property type="component" value="Unassembled WGS sequence"/>
</dbReference>
<accession>A0A1H0L3U4</accession>
<organism evidence="2 3">
    <name type="scientific">Prevotella communis</name>
    <dbReference type="NCBI Taxonomy" id="2913614"/>
    <lineage>
        <taxon>Bacteria</taxon>
        <taxon>Pseudomonadati</taxon>
        <taxon>Bacteroidota</taxon>
        <taxon>Bacteroidia</taxon>
        <taxon>Bacteroidales</taxon>
        <taxon>Prevotellaceae</taxon>
        <taxon>Prevotella</taxon>
    </lineage>
</organism>
<dbReference type="EMBL" id="FNIW01000044">
    <property type="protein sequence ID" value="SDO62693.1"/>
    <property type="molecule type" value="Genomic_DNA"/>
</dbReference>
<keyword evidence="1" id="KW-0812">Transmembrane</keyword>
<evidence type="ECO:0000313" key="3">
    <source>
        <dbReference type="Proteomes" id="UP000199134"/>
    </source>
</evidence>
<dbReference type="Pfam" id="PF13306">
    <property type="entry name" value="LRR_5"/>
    <property type="match status" value="4"/>
</dbReference>
<dbReference type="PANTHER" id="PTHR45661:SF3">
    <property type="entry name" value="IG-LIKE DOMAIN-CONTAINING PROTEIN"/>
    <property type="match status" value="1"/>
</dbReference>
<dbReference type="InterPro" id="IPR032675">
    <property type="entry name" value="LRR_dom_sf"/>
</dbReference>
<name>A0A1H0L3U4_9BACT</name>
<dbReference type="SUPFAM" id="SSF52058">
    <property type="entry name" value="L domain-like"/>
    <property type="match status" value="1"/>
</dbReference>
<dbReference type="OrthoDB" id="1062636at2"/>
<dbReference type="InterPro" id="IPR026906">
    <property type="entry name" value="LRR_5"/>
</dbReference>
<dbReference type="AlphaFoldDB" id="A0A1H0L3U4"/>
<gene>
    <name evidence="2" type="ORF">SAMN04487900_1442</name>
</gene>
<keyword evidence="1" id="KW-1133">Transmembrane helix</keyword>
<dbReference type="InterPro" id="IPR053139">
    <property type="entry name" value="Surface_bspA-like"/>
</dbReference>
<keyword evidence="1" id="KW-0472">Membrane</keyword>
<evidence type="ECO:0000313" key="2">
    <source>
        <dbReference type="EMBL" id="SDO62693.1"/>
    </source>
</evidence>
<evidence type="ECO:0000256" key="1">
    <source>
        <dbReference type="SAM" id="Phobius"/>
    </source>
</evidence>
<dbReference type="Gene3D" id="3.80.10.10">
    <property type="entry name" value="Ribonuclease Inhibitor"/>
    <property type="match status" value="3"/>
</dbReference>